<dbReference type="Proteomes" id="UP001519272">
    <property type="component" value="Unassembled WGS sequence"/>
</dbReference>
<evidence type="ECO:0000256" key="5">
    <source>
        <dbReference type="RuleBase" id="RU004404"/>
    </source>
</evidence>
<evidence type="ECO:0000313" key="8">
    <source>
        <dbReference type="EMBL" id="MBP1905573.1"/>
    </source>
</evidence>
<keyword evidence="3 5" id="KW-0378">Hydrolase</keyword>
<dbReference type="Pfam" id="PF13180">
    <property type="entry name" value="PDZ_2"/>
    <property type="match status" value="1"/>
</dbReference>
<protein>
    <submittedName>
        <fullName evidence="8">Carboxyl-terminal processing protease</fullName>
        <ecNumber evidence="8">3.4.21.102</ecNumber>
    </submittedName>
</protein>
<evidence type="ECO:0000256" key="3">
    <source>
        <dbReference type="ARBA" id="ARBA00022801"/>
    </source>
</evidence>
<dbReference type="EC" id="3.4.21.102" evidence="8"/>
<proteinExistence type="inferred from homology"/>
<dbReference type="CDD" id="cd06782">
    <property type="entry name" value="cpPDZ_CPP-like"/>
    <property type="match status" value="1"/>
</dbReference>
<dbReference type="GO" id="GO:0006508">
    <property type="term" value="P:proteolysis"/>
    <property type="evidence" value="ECO:0007669"/>
    <property type="project" value="UniProtKB-KW"/>
</dbReference>
<dbReference type="Pfam" id="PF22694">
    <property type="entry name" value="CtpB_N-like"/>
    <property type="match status" value="1"/>
</dbReference>
<evidence type="ECO:0000256" key="1">
    <source>
        <dbReference type="ARBA" id="ARBA00009179"/>
    </source>
</evidence>
<dbReference type="InterPro" id="IPR029045">
    <property type="entry name" value="ClpP/crotonase-like_dom_sf"/>
</dbReference>
<feature type="chain" id="PRO_5046150657" evidence="6">
    <location>
        <begin position="34"/>
        <end position="497"/>
    </location>
</feature>
<dbReference type="NCBIfam" id="TIGR00225">
    <property type="entry name" value="prc"/>
    <property type="match status" value="1"/>
</dbReference>
<dbReference type="SMART" id="SM00228">
    <property type="entry name" value="PDZ"/>
    <property type="match status" value="1"/>
</dbReference>
<dbReference type="EMBL" id="JAGGKG010000009">
    <property type="protein sequence ID" value="MBP1905573.1"/>
    <property type="molecule type" value="Genomic_DNA"/>
</dbReference>
<dbReference type="SUPFAM" id="SSF50156">
    <property type="entry name" value="PDZ domain-like"/>
    <property type="match status" value="1"/>
</dbReference>
<dbReference type="PANTHER" id="PTHR32060">
    <property type="entry name" value="TAIL-SPECIFIC PROTEASE"/>
    <property type="match status" value="1"/>
</dbReference>
<dbReference type="SMART" id="SM00245">
    <property type="entry name" value="TSPc"/>
    <property type="match status" value="1"/>
</dbReference>
<dbReference type="InterPro" id="IPR001478">
    <property type="entry name" value="PDZ"/>
</dbReference>
<dbReference type="CDD" id="cd07560">
    <property type="entry name" value="Peptidase_S41_CPP"/>
    <property type="match status" value="1"/>
</dbReference>
<organism evidence="8 9">
    <name type="scientific">Paenibacillus turicensis</name>
    <dbReference type="NCBI Taxonomy" id="160487"/>
    <lineage>
        <taxon>Bacteria</taxon>
        <taxon>Bacillati</taxon>
        <taxon>Bacillota</taxon>
        <taxon>Bacilli</taxon>
        <taxon>Bacillales</taxon>
        <taxon>Paenibacillaceae</taxon>
        <taxon>Paenibacillus</taxon>
    </lineage>
</organism>
<sequence>MLFTKFKVKSHALIIVLSISVSLFTLPQALVFAQNTTTANNVEASSSEERNKELSLFEEVLDYLDTYNIQGVEREQFVENALRGMVYTLEDPYSDYFTKEELQAFQDGISQSYTGIGVTLRFRDNKLYVTDALDGSPAKMAGIKKGDIITKVDGEAITSKEDTILIQGKENSSVVLTILRQGKPLTFTINRASFSLPSVRGQMLPSTKVGYISIASFSEQADKQFNLKLQALKKEGMTSLVLDLRNNLGGYVDAANNIAKQFIKNGILMYTSDQSNELSPVRISGGTNIGMPVVVLVNEQTASASEILAGALHDNGVAVTLGSQTYGKARIQNIFSLSNGSALKLTVQRYLTPNKVDFNHIGLSPDIVIDNNATAQLISGMYKAGVRKLELSGSVYGIAINGSPFAGELDVIQNGNKTKTYAQARVLSSLIRGDISWNNQTQKLIIRDKNGKSKVFTKASGNVKLIQDEAFIELHEFQRQFPGLSWSYHQDTLKLAY</sequence>
<feature type="signal peptide" evidence="6">
    <location>
        <begin position="1"/>
        <end position="33"/>
    </location>
</feature>
<evidence type="ECO:0000256" key="4">
    <source>
        <dbReference type="ARBA" id="ARBA00022825"/>
    </source>
</evidence>
<evidence type="ECO:0000313" key="9">
    <source>
        <dbReference type="Proteomes" id="UP001519272"/>
    </source>
</evidence>
<evidence type="ECO:0000259" key="7">
    <source>
        <dbReference type="PROSITE" id="PS50106"/>
    </source>
</evidence>
<reference evidence="8 9" key="1">
    <citation type="submission" date="2021-03" db="EMBL/GenBank/DDBJ databases">
        <title>Genomic Encyclopedia of Type Strains, Phase IV (KMG-IV): sequencing the most valuable type-strain genomes for metagenomic binning, comparative biology and taxonomic classification.</title>
        <authorList>
            <person name="Goeker M."/>
        </authorList>
    </citation>
    <scope>NUCLEOTIDE SEQUENCE [LARGE SCALE GENOMIC DNA]</scope>
    <source>
        <strain evidence="8 9">DSM 14349</strain>
    </source>
</reference>
<dbReference type="GO" id="GO:0004252">
    <property type="term" value="F:serine-type endopeptidase activity"/>
    <property type="evidence" value="ECO:0007669"/>
    <property type="project" value="UniProtKB-EC"/>
</dbReference>
<name>A0ABS4FSK5_9BACL</name>
<evidence type="ECO:0000256" key="2">
    <source>
        <dbReference type="ARBA" id="ARBA00022670"/>
    </source>
</evidence>
<dbReference type="InterPro" id="IPR004447">
    <property type="entry name" value="Peptidase_S41A"/>
</dbReference>
<dbReference type="InterPro" id="IPR036034">
    <property type="entry name" value="PDZ_sf"/>
</dbReference>
<gene>
    <name evidence="8" type="ORF">J2Z32_002203</name>
</gene>
<dbReference type="Gene3D" id="2.30.42.10">
    <property type="match status" value="1"/>
</dbReference>
<dbReference type="PANTHER" id="PTHR32060:SF30">
    <property type="entry name" value="CARBOXY-TERMINAL PROCESSING PROTEASE CTPA"/>
    <property type="match status" value="1"/>
</dbReference>
<keyword evidence="4 5" id="KW-0720">Serine protease</keyword>
<dbReference type="SUPFAM" id="SSF52096">
    <property type="entry name" value="ClpP/crotonase"/>
    <property type="match status" value="1"/>
</dbReference>
<keyword evidence="6" id="KW-0732">Signal</keyword>
<dbReference type="Gene3D" id="3.90.226.10">
    <property type="entry name" value="2-enoyl-CoA Hydratase, Chain A, domain 1"/>
    <property type="match status" value="1"/>
</dbReference>
<comment type="caution">
    <text evidence="8">The sequence shown here is derived from an EMBL/GenBank/DDBJ whole genome shotgun (WGS) entry which is preliminary data.</text>
</comment>
<dbReference type="InterPro" id="IPR005151">
    <property type="entry name" value="Tail-specific_protease"/>
</dbReference>
<dbReference type="Gene3D" id="3.30.750.44">
    <property type="match status" value="1"/>
</dbReference>
<dbReference type="RefSeq" id="WP_210089202.1">
    <property type="nucleotide sequence ID" value="NZ_JAGGKG010000009.1"/>
</dbReference>
<feature type="domain" description="PDZ" evidence="7">
    <location>
        <begin position="99"/>
        <end position="193"/>
    </location>
</feature>
<dbReference type="InterPro" id="IPR055210">
    <property type="entry name" value="CtpA/B_N"/>
</dbReference>
<accession>A0ABS4FSK5</accession>
<comment type="similarity">
    <text evidence="1 5">Belongs to the peptidase S41A family.</text>
</comment>
<dbReference type="Pfam" id="PF03572">
    <property type="entry name" value="Peptidase_S41"/>
    <property type="match status" value="1"/>
</dbReference>
<evidence type="ECO:0000256" key="6">
    <source>
        <dbReference type="SAM" id="SignalP"/>
    </source>
</evidence>
<keyword evidence="2 5" id="KW-0645">Protease</keyword>
<keyword evidence="9" id="KW-1185">Reference proteome</keyword>
<dbReference type="PROSITE" id="PS50106">
    <property type="entry name" value="PDZ"/>
    <property type="match status" value="1"/>
</dbReference>